<keyword evidence="1" id="KW-0479">Metal-binding</keyword>
<feature type="binding site" evidence="1">
    <location>
        <position position="132"/>
    </location>
    <ligand>
        <name>Mn(2+)</name>
        <dbReference type="ChEBI" id="CHEBI:29035"/>
        <label>2</label>
    </ligand>
</feature>
<name>A0A2K1NY07_9BACT</name>
<keyword evidence="3" id="KW-0378">Hydrolase</keyword>
<keyword evidence="1" id="KW-0464">Manganese</keyword>
<dbReference type="InterPro" id="IPR002933">
    <property type="entry name" value="Peptidase_M20"/>
</dbReference>
<dbReference type="Pfam" id="PF01546">
    <property type="entry name" value="Peptidase_M20"/>
    <property type="match status" value="1"/>
</dbReference>
<sequence length="371" mass="41910">MILSPYELRHRIHENPELSLEEYQTTELLERTVKEVATFYNVDINLYRPLKTGLIIEYNGGNVDCDEYLLYRADIDALNIKEKTNIDFKSKNEYMHACGHDVHTAILYGFFINVIKNKVKKNIVFLFQPGEESKGGAQKIIESRILDKYSIKAAFALHVNDDFTLGSIASTRGTLFASSLEFFVDFEGVSSHLAFPHQSKNALNALRIFLDVLDKLPKNPMEPFIIGVGKVNAGSAINILPGNSHVEGSIRGVDSEKNLKYFEDMRNVLSGIKIMTGVDFLLNKGSFYPEVVNDLVLYDKFIPKLSKTFNFIDCGLKMTGEDFGFISKKYPSLMCWLGSSKGEHHGLHNPEFLPPDEVIDVGIKVFETFLD</sequence>
<feature type="binding site" evidence="1">
    <location>
        <position position="98"/>
    </location>
    <ligand>
        <name>Mn(2+)</name>
        <dbReference type="ChEBI" id="CHEBI:29035"/>
        <label>2</label>
    </ligand>
</feature>
<dbReference type="NCBIfam" id="TIGR01891">
    <property type="entry name" value="amidohydrolases"/>
    <property type="match status" value="1"/>
</dbReference>
<feature type="domain" description="Peptidase M20 dimerisation" evidence="2">
    <location>
        <begin position="180"/>
        <end position="269"/>
    </location>
</feature>
<accession>A0A2K1NY07</accession>
<dbReference type="GO" id="GO:0046872">
    <property type="term" value="F:metal ion binding"/>
    <property type="evidence" value="ECO:0007669"/>
    <property type="project" value="UniProtKB-KW"/>
</dbReference>
<dbReference type="EMBL" id="AZRL01000021">
    <property type="protein sequence ID" value="PNR95418.1"/>
    <property type="molecule type" value="Genomic_DNA"/>
</dbReference>
<comment type="cofactor">
    <cofactor evidence="1">
        <name>Mn(2+)</name>
        <dbReference type="ChEBI" id="CHEBI:29035"/>
    </cofactor>
    <text evidence="1">The Mn(2+) ion enhances activity.</text>
</comment>
<dbReference type="InterPro" id="IPR011650">
    <property type="entry name" value="Peptidase_M20_dimer"/>
</dbReference>
<dbReference type="Gene3D" id="3.30.70.360">
    <property type="match status" value="1"/>
</dbReference>
<dbReference type="Proteomes" id="UP000236434">
    <property type="component" value="Unassembled WGS sequence"/>
</dbReference>
<dbReference type="PANTHER" id="PTHR11014:SF63">
    <property type="entry name" value="METALLOPEPTIDASE, PUTATIVE (AFU_ORTHOLOGUE AFUA_6G09600)-RELATED"/>
    <property type="match status" value="1"/>
</dbReference>
<dbReference type="AlphaFoldDB" id="A0A2K1NY07"/>
<dbReference type="SUPFAM" id="SSF55031">
    <property type="entry name" value="Bacterial exopeptidase dimerisation domain"/>
    <property type="match status" value="1"/>
</dbReference>
<evidence type="ECO:0000259" key="2">
    <source>
        <dbReference type="Pfam" id="PF07687"/>
    </source>
</evidence>
<dbReference type="Gene3D" id="3.40.630.10">
    <property type="entry name" value="Zn peptidases"/>
    <property type="match status" value="1"/>
</dbReference>
<dbReference type="SUPFAM" id="SSF53187">
    <property type="entry name" value="Zn-dependent exopeptidases"/>
    <property type="match status" value="1"/>
</dbReference>
<proteinExistence type="predicted"/>
<dbReference type="PIRSF" id="PIRSF005962">
    <property type="entry name" value="Pept_M20D_amidohydro"/>
    <property type="match status" value="1"/>
</dbReference>
<comment type="caution">
    <text evidence="3">The sequence shown here is derived from an EMBL/GenBank/DDBJ whole genome shotgun (WGS) entry which is preliminary data.</text>
</comment>
<dbReference type="InterPro" id="IPR036264">
    <property type="entry name" value="Bact_exopeptidase_dim_dom"/>
</dbReference>
<feature type="binding site" evidence="1">
    <location>
        <position position="348"/>
    </location>
    <ligand>
        <name>Mn(2+)</name>
        <dbReference type="ChEBI" id="CHEBI:29035"/>
        <label>2</label>
    </ligand>
</feature>
<reference evidence="3 4" key="1">
    <citation type="submission" date="2013-12" db="EMBL/GenBank/DDBJ databases">
        <title>Comparative genomics of Petrotoga isolates.</title>
        <authorList>
            <person name="Nesbo C.L."/>
            <person name="Charchuk R."/>
            <person name="Chow K."/>
        </authorList>
    </citation>
    <scope>NUCLEOTIDE SEQUENCE [LARGE SCALE GENOMIC DNA]</scope>
    <source>
        <strain evidence="3 4">DSM 13574</strain>
    </source>
</reference>
<dbReference type="Pfam" id="PF07687">
    <property type="entry name" value="M20_dimer"/>
    <property type="match status" value="1"/>
</dbReference>
<dbReference type="InterPro" id="IPR017439">
    <property type="entry name" value="Amidohydrolase"/>
</dbReference>
<feature type="binding site" evidence="1">
    <location>
        <position position="158"/>
    </location>
    <ligand>
        <name>Mn(2+)</name>
        <dbReference type="ChEBI" id="CHEBI:29035"/>
        <label>2</label>
    </ligand>
</feature>
<protein>
    <submittedName>
        <fullName evidence="3">Amidohydrolase</fullName>
    </submittedName>
</protein>
<gene>
    <name evidence="3" type="ORF">X929_07335</name>
</gene>
<evidence type="ECO:0000313" key="4">
    <source>
        <dbReference type="Proteomes" id="UP000236434"/>
    </source>
</evidence>
<dbReference type="RefSeq" id="WP_103067331.1">
    <property type="nucleotide sequence ID" value="NZ_AZRL01000021.1"/>
</dbReference>
<dbReference type="GO" id="GO:0016787">
    <property type="term" value="F:hydrolase activity"/>
    <property type="evidence" value="ECO:0007669"/>
    <property type="project" value="UniProtKB-KW"/>
</dbReference>
<dbReference type="PANTHER" id="PTHR11014">
    <property type="entry name" value="PEPTIDASE M20 FAMILY MEMBER"/>
    <property type="match status" value="1"/>
</dbReference>
<feature type="binding site" evidence="1">
    <location>
        <position position="100"/>
    </location>
    <ligand>
        <name>Mn(2+)</name>
        <dbReference type="ChEBI" id="CHEBI:29035"/>
        <label>2</label>
    </ligand>
</feature>
<evidence type="ECO:0000313" key="3">
    <source>
        <dbReference type="EMBL" id="PNR95418.1"/>
    </source>
</evidence>
<evidence type="ECO:0000256" key="1">
    <source>
        <dbReference type="PIRSR" id="PIRSR005962-1"/>
    </source>
</evidence>
<organism evidence="3 4">
    <name type="scientific">Petrotoga olearia DSM 13574</name>
    <dbReference type="NCBI Taxonomy" id="1122955"/>
    <lineage>
        <taxon>Bacteria</taxon>
        <taxon>Thermotogati</taxon>
        <taxon>Thermotogota</taxon>
        <taxon>Thermotogae</taxon>
        <taxon>Petrotogales</taxon>
        <taxon>Petrotogaceae</taxon>
        <taxon>Petrotoga</taxon>
    </lineage>
</organism>
<dbReference type="OrthoDB" id="9776731at2"/>